<evidence type="ECO:0000313" key="2">
    <source>
        <dbReference type="EMBL" id="KAL3691871.1"/>
    </source>
</evidence>
<dbReference type="InterPro" id="IPR036691">
    <property type="entry name" value="Endo/exonu/phosph_ase_sf"/>
</dbReference>
<dbReference type="Gene3D" id="3.60.10.10">
    <property type="entry name" value="Endonuclease/exonuclease/phosphatase"/>
    <property type="match status" value="1"/>
</dbReference>
<dbReference type="AlphaFoldDB" id="A0ABD3HP33"/>
<dbReference type="EMBL" id="JBJQOH010000003">
    <property type="protein sequence ID" value="KAL3691871.1"/>
    <property type="molecule type" value="Genomic_DNA"/>
</dbReference>
<protein>
    <recommendedName>
        <fullName evidence="4">Endonuclease/exonuclease/phosphatase domain-containing protein</fullName>
    </recommendedName>
</protein>
<gene>
    <name evidence="2" type="ORF">R1sor_005522</name>
</gene>
<evidence type="ECO:0000256" key="1">
    <source>
        <dbReference type="SAM" id="MobiDB-lite"/>
    </source>
</evidence>
<keyword evidence="3" id="KW-1185">Reference proteome</keyword>
<comment type="caution">
    <text evidence="2">The sequence shown here is derived from an EMBL/GenBank/DDBJ whole genome shotgun (WGS) entry which is preliminary data.</text>
</comment>
<feature type="compositionally biased region" description="Basic and acidic residues" evidence="1">
    <location>
        <begin position="70"/>
        <end position="80"/>
    </location>
</feature>
<evidence type="ECO:0000313" key="3">
    <source>
        <dbReference type="Proteomes" id="UP001633002"/>
    </source>
</evidence>
<name>A0ABD3HP33_9MARC</name>
<reference evidence="2 3" key="1">
    <citation type="submission" date="2024-09" db="EMBL/GenBank/DDBJ databases">
        <title>Chromosome-scale assembly of Riccia sorocarpa.</title>
        <authorList>
            <person name="Paukszto L."/>
        </authorList>
    </citation>
    <scope>NUCLEOTIDE SEQUENCE [LARGE SCALE GENOMIC DNA]</scope>
    <source>
        <strain evidence="2">LP-2024</strain>
        <tissue evidence="2">Aerial parts of the thallus</tissue>
    </source>
</reference>
<feature type="compositionally biased region" description="Polar residues" evidence="1">
    <location>
        <begin position="87"/>
        <end position="105"/>
    </location>
</feature>
<accession>A0ABD3HP33</accession>
<dbReference type="SUPFAM" id="SSF56219">
    <property type="entry name" value="DNase I-like"/>
    <property type="match status" value="1"/>
</dbReference>
<sequence>MSASANGEIPGQNADNTQSQADNERMQLDGDENFTSFAEAEFSNVRSASKLNQDDQVRLSCVGGNRHTFAEGRKKFRNGEELEQDPGSPSNSHNSQDQHSRQSGINKKVQEGAVQSAGQKGGAAVVVSDEHIVTESGVRGDGSAAWVKIETTIGVVGVVSIYASTKLANRIPLWGWLAELIESGRWIILGDYNSVELPEDSHGIANLLNGGELRRWKELVRGGEMVDAYFIAAARKGPRYTRQRVRVDRLEFSRLDRVYFLEGADWFDLALELQHDGKCGLSDHFPVIVKIQLQAVDMERENR</sequence>
<dbReference type="Proteomes" id="UP001633002">
    <property type="component" value="Unassembled WGS sequence"/>
</dbReference>
<feature type="region of interest" description="Disordered" evidence="1">
    <location>
        <begin position="70"/>
        <end position="121"/>
    </location>
</feature>
<evidence type="ECO:0008006" key="4">
    <source>
        <dbReference type="Google" id="ProtNLM"/>
    </source>
</evidence>
<proteinExistence type="predicted"/>
<feature type="region of interest" description="Disordered" evidence="1">
    <location>
        <begin position="1"/>
        <end position="35"/>
    </location>
</feature>
<organism evidence="2 3">
    <name type="scientific">Riccia sorocarpa</name>
    <dbReference type="NCBI Taxonomy" id="122646"/>
    <lineage>
        <taxon>Eukaryota</taxon>
        <taxon>Viridiplantae</taxon>
        <taxon>Streptophyta</taxon>
        <taxon>Embryophyta</taxon>
        <taxon>Marchantiophyta</taxon>
        <taxon>Marchantiopsida</taxon>
        <taxon>Marchantiidae</taxon>
        <taxon>Marchantiales</taxon>
        <taxon>Ricciaceae</taxon>
        <taxon>Riccia</taxon>
    </lineage>
</organism>